<name>A0A518CHX2_9PLAN</name>
<evidence type="ECO:0000313" key="5">
    <source>
        <dbReference type="Proteomes" id="UP000317178"/>
    </source>
</evidence>
<dbReference type="AlphaFoldDB" id="A0A518CHX2"/>
<dbReference type="InterPro" id="IPR004401">
    <property type="entry name" value="YbaB/EbfC"/>
</dbReference>
<dbReference type="GO" id="GO:0043590">
    <property type="term" value="C:bacterial nucleoid"/>
    <property type="evidence" value="ECO:0007669"/>
    <property type="project" value="UniProtKB-UniRule"/>
</dbReference>
<comment type="similarity">
    <text evidence="2">Belongs to the YbaB/EbfC family.</text>
</comment>
<comment type="subunit">
    <text evidence="2">Homodimer.</text>
</comment>
<keyword evidence="5" id="KW-1185">Reference proteome</keyword>
<dbReference type="PANTHER" id="PTHR33449:SF1">
    <property type="entry name" value="NUCLEOID-ASSOCIATED PROTEIN YBAB"/>
    <property type="match status" value="1"/>
</dbReference>
<keyword evidence="3" id="KW-0175">Coiled coil</keyword>
<evidence type="ECO:0000256" key="3">
    <source>
        <dbReference type="SAM" id="Coils"/>
    </source>
</evidence>
<organism evidence="4 5">
    <name type="scientific">Polystyrenella longa</name>
    <dbReference type="NCBI Taxonomy" id="2528007"/>
    <lineage>
        <taxon>Bacteria</taxon>
        <taxon>Pseudomonadati</taxon>
        <taxon>Planctomycetota</taxon>
        <taxon>Planctomycetia</taxon>
        <taxon>Planctomycetales</taxon>
        <taxon>Planctomycetaceae</taxon>
        <taxon>Polystyrenella</taxon>
    </lineage>
</organism>
<reference evidence="4 5" key="1">
    <citation type="submission" date="2019-02" db="EMBL/GenBank/DDBJ databases">
        <title>Deep-cultivation of Planctomycetes and their phenomic and genomic characterization uncovers novel biology.</title>
        <authorList>
            <person name="Wiegand S."/>
            <person name="Jogler M."/>
            <person name="Boedeker C."/>
            <person name="Pinto D."/>
            <person name="Vollmers J."/>
            <person name="Rivas-Marin E."/>
            <person name="Kohn T."/>
            <person name="Peeters S.H."/>
            <person name="Heuer A."/>
            <person name="Rast P."/>
            <person name="Oberbeckmann S."/>
            <person name="Bunk B."/>
            <person name="Jeske O."/>
            <person name="Meyerdierks A."/>
            <person name="Storesund J.E."/>
            <person name="Kallscheuer N."/>
            <person name="Luecker S."/>
            <person name="Lage O.M."/>
            <person name="Pohl T."/>
            <person name="Merkel B.J."/>
            <person name="Hornburger P."/>
            <person name="Mueller R.-W."/>
            <person name="Bruemmer F."/>
            <person name="Labrenz M."/>
            <person name="Spormann A.M."/>
            <person name="Op den Camp H."/>
            <person name="Overmann J."/>
            <person name="Amann R."/>
            <person name="Jetten M.S.M."/>
            <person name="Mascher T."/>
            <person name="Medema M.H."/>
            <person name="Devos D.P."/>
            <person name="Kaster A.-K."/>
            <person name="Ovreas L."/>
            <person name="Rohde M."/>
            <person name="Galperin M.Y."/>
            <person name="Jogler C."/>
        </authorList>
    </citation>
    <scope>NUCLEOTIDE SEQUENCE [LARGE SCALE GENOMIC DNA]</scope>
    <source>
        <strain evidence="4 5">Pla110</strain>
    </source>
</reference>
<dbReference type="InterPro" id="IPR036894">
    <property type="entry name" value="YbaB-like_sf"/>
</dbReference>
<dbReference type="GO" id="GO:0003677">
    <property type="term" value="F:DNA binding"/>
    <property type="evidence" value="ECO:0007669"/>
    <property type="project" value="UniProtKB-UniRule"/>
</dbReference>
<proteinExistence type="inferred from homology"/>
<dbReference type="KEGG" id="plon:Pla110_05290"/>
<dbReference type="Gene3D" id="3.30.1310.10">
    <property type="entry name" value="Nucleoid-associated protein YbaB-like domain"/>
    <property type="match status" value="1"/>
</dbReference>
<dbReference type="RefSeq" id="WP_144992868.1">
    <property type="nucleotide sequence ID" value="NZ_CP036281.1"/>
</dbReference>
<feature type="coiled-coil region" evidence="3">
    <location>
        <begin position="8"/>
        <end position="35"/>
    </location>
</feature>
<dbReference type="Proteomes" id="UP000317178">
    <property type="component" value="Chromosome"/>
</dbReference>
<accession>A0A518CHX2</accession>
<evidence type="ECO:0000256" key="1">
    <source>
        <dbReference type="ARBA" id="ARBA00023125"/>
    </source>
</evidence>
<comment type="function">
    <text evidence="2">Binds to DNA and alters its conformation. May be involved in regulation of gene expression, nucleoid organization and DNA protection.</text>
</comment>
<dbReference type="Pfam" id="PF02575">
    <property type="entry name" value="YbaB_DNA_bd"/>
    <property type="match status" value="1"/>
</dbReference>
<dbReference type="SUPFAM" id="SSF82607">
    <property type="entry name" value="YbaB-like"/>
    <property type="match status" value="1"/>
</dbReference>
<dbReference type="GO" id="GO:0005829">
    <property type="term" value="C:cytosol"/>
    <property type="evidence" value="ECO:0007669"/>
    <property type="project" value="TreeGrafter"/>
</dbReference>
<keyword evidence="1 2" id="KW-0238">DNA-binding</keyword>
<dbReference type="OrthoDB" id="288497at2"/>
<dbReference type="PIRSF" id="PIRSF004555">
    <property type="entry name" value="UCP004555"/>
    <property type="match status" value="1"/>
</dbReference>
<protein>
    <recommendedName>
        <fullName evidence="2">Nucleoid-associated protein Pla110_05290</fullName>
    </recommendedName>
</protein>
<evidence type="ECO:0000256" key="2">
    <source>
        <dbReference type="HAMAP-Rule" id="MF_00274"/>
    </source>
</evidence>
<dbReference type="EMBL" id="CP036281">
    <property type="protein sequence ID" value="QDU78825.1"/>
    <property type="molecule type" value="Genomic_DNA"/>
</dbReference>
<evidence type="ECO:0000313" key="4">
    <source>
        <dbReference type="EMBL" id="QDU78825.1"/>
    </source>
</evidence>
<sequence>MFKGLGNMAGMVKQVQEMQGRMKEMQENLSKMRVTATAGGDLVKAEVTGEMKLTLIEIDPSLIESGDKEMIEDLVVAATNLAVEKMKATHQEEMSKVTGGMDMPGMGDALSQFGLK</sequence>
<dbReference type="HAMAP" id="MF_00274">
    <property type="entry name" value="DNA_YbaB_EbfC"/>
    <property type="match status" value="1"/>
</dbReference>
<gene>
    <name evidence="4" type="ORF">Pla110_05290</name>
</gene>
<dbReference type="PANTHER" id="PTHR33449">
    <property type="entry name" value="NUCLEOID-ASSOCIATED PROTEIN YBAB"/>
    <property type="match status" value="1"/>
</dbReference>
<dbReference type="NCBIfam" id="TIGR00103">
    <property type="entry name" value="DNA_YbaB_EbfC"/>
    <property type="match status" value="1"/>
</dbReference>
<keyword evidence="2" id="KW-0963">Cytoplasm</keyword>
<comment type="subcellular location">
    <subcellularLocation>
        <location evidence="2">Cytoplasm</location>
        <location evidence="2">Nucleoid</location>
    </subcellularLocation>
</comment>